<dbReference type="Proteomes" id="UP000248749">
    <property type="component" value="Unassembled WGS sequence"/>
</dbReference>
<feature type="signal peptide" evidence="2">
    <location>
        <begin position="1"/>
        <end position="39"/>
    </location>
</feature>
<dbReference type="EMBL" id="POUB01000007">
    <property type="protein sequence ID" value="PZG02516.1"/>
    <property type="molecule type" value="Genomic_DNA"/>
</dbReference>
<keyword evidence="1" id="KW-1133">Transmembrane helix</keyword>
<sequence>MTTSATGTPTPGRLRRILLHPLTVALPLVAGAAASAALAAVGAGAEGTLGAALALLAFGWAGLNAGYANSGST</sequence>
<evidence type="ECO:0000313" key="3">
    <source>
        <dbReference type="EMBL" id="PZG02516.1"/>
    </source>
</evidence>
<reference evidence="3 4" key="1">
    <citation type="submission" date="2018-01" db="EMBL/GenBank/DDBJ databases">
        <title>Draft genome sequence of Salinispora sp. 13K206.</title>
        <authorList>
            <person name="Sahin N."/>
            <person name="Saygin H."/>
            <person name="Ay H."/>
        </authorList>
    </citation>
    <scope>NUCLEOTIDE SEQUENCE [LARGE SCALE GENOMIC DNA]</scope>
    <source>
        <strain evidence="3 4">13K206</strain>
    </source>
</reference>
<evidence type="ECO:0000313" key="4">
    <source>
        <dbReference type="Proteomes" id="UP000248749"/>
    </source>
</evidence>
<keyword evidence="4" id="KW-1185">Reference proteome</keyword>
<name>A0A2W2CSM9_9ACTN</name>
<feature type="chain" id="PRO_5039274104" description="1,4-dihydroxy-2-naphthoate polyprenyltransferase" evidence="2">
    <location>
        <begin position="40"/>
        <end position="73"/>
    </location>
</feature>
<organism evidence="3 4">
    <name type="scientific">Micromonospora deserti</name>
    <dbReference type="NCBI Taxonomy" id="2070366"/>
    <lineage>
        <taxon>Bacteria</taxon>
        <taxon>Bacillati</taxon>
        <taxon>Actinomycetota</taxon>
        <taxon>Actinomycetes</taxon>
        <taxon>Micromonosporales</taxon>
        <taxon>Micromonosporaceae</taxon>
        <taxon>Micromonospora</taxon>
    </lineage>
</organism>
<evidence type="ECO:0000256" key="2">
    <source>
        <dbReference type="SAM" id="SignalP"/>
    </source>
</evidence>
<gene>
    <name evidence="3" type="ORF">C1I99_02010</name>
</gene>
<dbReference type="AlphaFoldDB" id="A0A2W2CSM9"/>
<feature type="transmembrane region" description="Helical" evidence="1">
    <location>
        <begin position="49"/>
        <end position="68"/>
    </location>
</feature>
<accession>A0A2W2CSM9</accession>
<protein>
    <recommendedName>
        <fullName evidence="5">1,4-dihydroxy-2-naphthoate polyprenyltransferase</fullName>
    </recommendedName>
</protein>
<comment type="caution">
    <text evidence="3">The sequence shown here is derived from an EMBL/GenBank/DDBJ whole genome shotgun (WGS) entry which is preliminary data.</text>
</comment>
<keyword evidence="2" id="KW-0732">Signal</keyword>
<evidence type="ECO:0000256" key="1">
    <source>
        <dbReference type="SAM" id="Phobius"/>
    </source>
</evidence>
<proteinExistence type="predicted"/>
<keyword evidence="1" id="KW-0812">Transmembrane</keyword>
<keyword evidence="1" id="KW-0472">Membrane</keyword>
<dbReference type="RefSeq" id="WP_111132439.1">
    <property type="nucleotide sequence ID" value="NZ_POUB01000007.1"/>
</dbReference>
<evidence type="ECO:0008006" key="5">
    <source>
        <dbReference type="Google" id="ProtNLM"/>
    </source>
</evidence>